<dbReference type="AlphaFoldDB" id="A0A444RJT1"/>
<keyword evidence="10" id="KW-0804">Transcription</keyword>
<dbReference type="GO" id="GO:0005634">
    <property type="term" value="C:nucleus"/>
    <property type="evidence" value="ECO:0007669"/>
    <property type="project" value="TreeGrafter"/>
</dbReference>
<dbReference type="Gene3D" id="3.40.630.30">
    <property type="match status" value="1"/>
</dbReference>
<accession>A0A444RJT1</accession>
<dbReference type="GO" id="GO:0000785">
    <property type="term" value="C:chromatin"/>
    <property type="evidence" value="ECO:0007669"/>
    <property type="project" value="TreeGrafter"/>
</dbReference>
<keyword evidence="4" id="KW-0808">Transferase</keyword>
<name>A0A444RJT1_VERDA</name>
<evidence type="ECO:0000259" key="18">
    <source>
        <dbReference type="PROSITE" id="PS51726"/>
    </source>
</evidence>
<feature type="domain" description="MYST-type HAT" evidence="18">
    <location>
        <begin position="201"/>
        <end position="347"/>
    </location>
</feature>
<proteinExistence type="inferred from homology"/>
<evidence type="ECO:0000256" key="3">
    <source>
        <dbReference type="ARBA" id="ARBA00013184"/>
    </source>
</evidence>
<comment type="function">
    <text evidence="12">Catalytic component of the NuA4 histone acetyltransferase (HAT) complex which is involved in epigenetic transcriptional activation of selected genes principally by acetylation of nucleosomal histones H4, H3, H2B, H2A and H2A variant H2A.Z. Acetylates histone H4 to form H4K5ac, H4K8ac, H4K12ac and H4K16ac, histone H3 to form H3K14ac, and histone H2A to form H2AK4ac and H2AK7ac. The NuA4 complex is involved in the DNA damage response and is required for chromosome segregation. The NuA4 complex plays a direct role in repair of DNA double-strand breaks (DSBs) through homologous recombination. Recruitment to promoters depends on H3K4me. Also acetylates non-histone proteins. In addition to protein acetyltransferase, can use different acyl-CoA substrates, such as 2-hydroxyisobutanoyl-CoA (2-hydroxyisobutyryl-CoA) or (2E)-butenoyl-CoA (crotonyl-CoA), and is able to mediate protein 2-hydroxyisobutyrylation and crotonylation, respectively.</text>
</comment>
<dbReference type="InterPro" id="IPR040706">
    <property type="entry name" value="Zf-MYST"/>
</dbReference>
<protein>
    <recommendedName>
        <fullName evidence="3">histone acetyltransferase</fullName>
        <ecNumber evidence="3">2.3.1.48</ecNumber>
    </recommendedName>
</protein>
<dbReference type="GO" id="GO:0003712">
    <property type="term" value="F:transcription coregulator activity"/>
    <property type="evidence" value="ECO:0007669"/>
    <property type="project" value="TreeGrafter"/>
</dbReference>
<keyword evidence="5" id="KW-0227">DNA damage</keyword>
<organism evidence="19 20">
    <name type="scientific">Verticillium dahliae</name>
    <name type="common">Verticillium wilt</name>
    <dbReference type="NCBI Taxonomy" id="27337"/>
    <lineage>
        <taxon>Eukaryota</taxon>
        <taxon>Fungi</taxon>
        <taxon>Dikarya</taxon>
        <taxon>Ascomycota</taxon>
        <taxon>Pezizomycotina</taxon>
        <taxon>Sordariomycetes</taxon>
        <taxon>Hypocreomycetidae</taxon>
        <taxon>Glomerellales</taxon>
        <taxon>Plectosphaerellaceae</taxon>
        <taxon>Verticillium</taxon>
    </lineage>
</organism>
<comment type="catalytic activity">
    <reaction evidence="15">
        <text>L-lysyl-[protein] + acetyl-CoA = N(6)-acetyl-L-lysyl-[protein] + CoA + H(+)</text>
        <dbReference type="Rhea" id="RHEA:45948"/>
        <dbReference type="Rhea" id="RHEA-COMP:9752"/>
        <dbReference type="Rhea" id="RHEA-COMP:10731"/>
        <dbReference type="ChEBI" id="CHEBI:15378"/>
        <dbReference type="ChEBI" id="CHEBI:29969"/>
        <dbReference type="ChEBI" id="CHEBI:57287"/>
        <dbReference type="ChEBI" id="CHEBI:57288"/>
        <dbReference type="ChEBI" id="CHEBI:61930"/>
    </reaction>
    <physiologicalReaction direction="left-to-right" evidence="15">
        <dbReference type="Rhea" id="RHEA:45949"/>
    </physiologicalReaction>
</comment>
<dbReference type="InterPro" id="IPR002717">
    <property type="entry name" value="HAT_MYST-type"/>
</dbReference>
<evidence type="ECO:0000256" key="15">
    <source>
        <dbReference type="ARBA" id="ARBA00047787"/>
    </source>
</evidence>
<dbReference type="GO" id="GO:0003682">
    <property type="term" value="F:chromatin binding"/>
    <property type="evidence" value="ECO:0007669"/>
    <property type="project" value="TreeGrafter"/>
</dbReference>
<dbReference type="InterPro" id="IPR016197">
    <property type="entry name" value="Chromo-like_dom_sf"/>
</dbReference>
<dbReference type="EC" id="2.3.1.48" evidence="3"/>
<feature type="compositionally biased region" description="Basic and acidic residues" evidence="17">
    <location>
        <begin position="68"/>
        <end position="79"/>
    </location>
</feature>
<evidence type="ECO:0000256" key="2">
    <source>
        <dbReference type="ARBA" id="ARBA00011353"/>
    </source>
</evidence>
<keyword evidence="8" id="KW-0805">Transcription regulation</keyword>
<comment type="similarity">
    <text evidence="1">Belongs to the MYST (SAS/MOZ) family.</text>
</comment>
<dbReference type="InterPro" id="IPR025995">
    <property type="entry name" value="Tudor-knot"/>
</dbReference>
<dbReference type="GO" id="GO:0006357">
    <property type="term" value="P:regulation of transcription by RNA polymerase II"/>
    <property type="evidence" value="ECO:0007669"/>
    <property type="project" value="TreeGrafter"/>
</dbReference>
<evidence type="ECO:0000313" key="20">
    <source>
        <dbReference type="Proteomes" id="UP000288725"/>
    </source>
</evidence>
<evidence type="ECO:0000256" key="5">
    <source>
        <dbReference type="ARBA" id="ARBA00022763"/>
    </source>
</evidence>
<evidence type="ECO:0000256" key="13">
    <source>
        <dbReference type="ARBA" id="ARBA00047557"/>
    </source>
</evidence>
<dbReference type="PANTHER" id="PTHR10615:SF218">
    <property type="entry name" value="HISTONE ACETYLTRANSFERASE ESA1"/>
    <property type="match status" value="1"/>
</dbReference>
<reference evidence="19 20" key="1">
    <citation type="submission" date="2018-12" db="EMBL/GenBank/DDBJ databases">
        <title>Genome of Verticillium dahliae isolate Getta Getta.</title>
        <authorList>
            <person name="Gardiner D.M."/>
        </authorList>
    </citation>
    <scope>NUCLEOTIDE SEQUENCE [LARGE SCALE GENOMIC DNA]</scope>
    <source>
        <strain evidence="19 20">Getta Getta</strain>
    </source>
</reference>
<dbReference type="GO" id="GO:0140064">
    <property type="term" value="F:peptide crotonyltransferase activity"/>
    <property type="evidence" value="ECO:0007669"/>
    <property type="project" value="RHEA"/>
</dbReference>
<keyword evidence="7" id="KW-0007">Acetylation</keyword>
<dbReference type="Pfam" id="PF11717">
    <property type="entry name" value="Tudor-knot"/>
    <property type="match status" value="1"/>
</dbReference>
<dbReference type="PROSITE" id="PS51726">
    <property type="entry name" value="MYST_HAT"/>
    <property type="match status" value="1"/>
</dbReference>
<dbReference type="SUPFAM" id="SSF55729">
    <property type="entry name" value="Acyl-CoA N-acyltransferases (Nat)"/>
    <property type="match status" value="1"/>
</dbReference>
<feature type="compositionally biased region" description="Polar residues" evidence="17">
    <location>
        <begin position="123"/>
        <end position="139"/>
    </location>
</feature>
<evidence type="ECO:0000256" key="17">
    <source>
        <dbReference type="SAM" id="MobiDB-lite"/>
    </source>
</evidence>
<comment type="subunit">
    <text evidence="2">Component of the NuA4 histone acetyltransferase complex.</text>
</comment>
<dbReference type="GO" id="GO:0004402">
    <property type="term" value="F:histone acetyltransferase activity"/>
    <property type="evidence" value="ECO:0007669"/>
    <property type="project" value="InterPro"/>
</dbReference>
<feature type="region of interest" description="Disordered" evidence="17">
    <location>
        <begin position="68"/>
        <end position="157"/>
    </location>
</feature>
<evidence type="ECO:0000313" key="19">
    <source>
        <dbReference type="EMBL" id="RXG41463.1"/>
    </source>
</evidence>
<evidence type="ECO:0000256" key="1">
    <source>
        <dbReference type="ARBA" id="ARBA00010107"/>
    </source>
</evidence>
<dbReference type="Pfam" id="PF01853">
    <property type="entry name" value="MOZ_SAS"/>
    <property type="match status" value="1"/>
</dbReference>
<dbReference type="InterPro" id="IPR016181">
    <property type="entry name" value="Acyl_CoA_acyltransferase"/>
</dbReference>
<evidence type="ECO:0000256" key="12">
    <source>
        <dbReference type="ARBA" id="ARBA00045805"/>
    </source>
</evidence>
<keyword evidence="9" id="KW-0010">Activator</keyword>
<gene>
    <name evidence="19" type="ORF">VDGE_30794</name>
</gene>
<evidence type="ECO:0000256" key="4">
    <source>
        <dbReference type="ARBA" id="ARBA00022679"/>
    </source>
</evidence>
<comment type="caution">
    <text evidence="19">The sequence shown here is derived from an EMBL/GenBank/DDBJ whole genome shotgun (WGS) entry which is preliminary data.</text>
</comment>
<keyword evidence="6" id="KW-0156">Chromatin regulator</keyword>
<dbReference type="Gene3D" id="2.30.30.140">
    <property type="match status" value="1"/>
</dbReference>
<dbReference type="Pfam" id="PF17772">
    <property type="entry name" value="zf-MYST"/>
    <property type="match status" value="1"/>
</dbReference>
<comment type="catalytic activity">
    <reaction evidence="16">
        <text>L-lysyl-[histone] + acetyl-CoA = N(6)-acetyl-L-lysyl-[histone] + CoA + H(+)</text>
        <dbReference type="Rhea" id="RHEA:21992"/>
        <dbReference type="Rhea" id="RHEA-COMP:9845"/>
        <dbReference type="Rhea" id="RHEA-COMP:11338"/>
        <dbReference type="ChEBI" id="CHEBI:15378"/>
        <dbReference type="ChEBI" id="CHEBI:29969"/>
        <dbReference type="ChEBI" id="CHEBI:57287"/>
        <dbReference type="ChEBI" id="CHEBI:57288"/>
        <dbReference type="ChEBI" id="CHEBI:61930"/>
        <dbReference type="EC" id="2.3.1.48"/>
    </reaction>
    <physiologicalReaction direction="left-to-right" evidence="16">
        <dbReference type="Rhea" id="RHEA:21993"/>
    </physiologicalReaction>
</comment>
<evidence type="ECO:0000256" key="10">
    <source>
        <dbReference type="ARBA" id="ARBA00023163"/>
    </source>
</evidence>
<evidence type="ECO:0000256" key="9">
    <source>
        <dbReference type="ARBA" id="ARBA00023159"/>
    </source>
</evidence>
<dbReference type="FunFam" id="3.30.60.60:FF:000001">
    <property type="entry name" value="Histone acetyltransferase"/>
    <property type="match status" value="1"/>
</dbReference>
<dbReference type="GO" id="GO:0106226">
    <property type="term" value="F:peptide 2-hydroxyisobutyryltransferase activity"/>
    <property type="evidence" value="ECO:0007669"/>
    <property type="project" value="RHEA"/>
</dbReference>
<dbReference type="GO" id="GO:0006281">
    <property type="term" value="P:DNA repair"/>
    <property type="evidence" value="ECO:0007669"/>
    <property type="project" value="UniProtKB-KW"/>
</dbReference>
<dbReference type="PANTHER" id="PTHR10615">
    <property type="entry name" value="HISTONE ACETYLTRANSFERASE"/>
    <property type="match status" value="1"/>
</dbReference>
<dbReference type="SMR" id="A0A444RJT1"/>
<evidence type="ECO:0000256" key="7">
    <source>
        <dbReference type="ARBA" id="ARBA00022990"/>
    </source>
</evidence>
<sequence length="347" mass="39559">MTQPEPTVGCITWVEKNGLPRRAEILSVKQTKSGRQFYCNFDNFNKRLDEWVPLSRIDFDQDVEWPGVEKEKPAKDPKTKCAIATSKKTQGGNKKAQKRPGKREQSVASASEVNTPHPWTEFVESQGQKATPTEESQAPTPAAGDVTSTPAAGADEMDLEGDEGACAADQKNGEVNGFGRDAEIEKLRTHGSMTQNPAEVSRIRNISKVQFGKHDLFPWYFAPYPEVFGLEDVMYVCEFCLGYFGDLKSFTRHSIKCTLQHPPGNEIYRDDSISFFEIDGRRQRTWCRNLCLLSKMFLDHKTLYYDVDPFLFYVMTTRDDKGFHFVGYSYKQGSVFRLKTKERWHLA</sequence>
<dbReference type="InterPro" id="IPR050603">
    <property type="entry name" value="MYST_HAT"/>
</dbReference>
<dbReference type="Proteomes" id="UP000288725">
    <property type="component" value="Unassembled WGS sequence"/>
</dbReference>
<dbReference type="EMBL" id="RSDZ01000212">
    <property type="protein sequence ID" value="RXG41463.1"/>
    <property type="molecule type" value="Genomic_DNA"/>
</dbReference>
<evidence type="ECO:0000256" key="6">
    <source>
        <dbReference type="ARBA" id="ARBA00022853"/>
    </source>
</evidence>
<evidence type="ECO:0000256" key="16">
    <source>
        <dbReference type="ARBA" id="ARBA00048940"/>
    </source>
</evidence>
<dbReference type="Gene3D" id="3.30.60.60">
    <property type="entry name" value="N-acetyl transferase-like"/>
    <property type="match status" value="1"/>
</dbReference>
<comment type="catalytic activity">
    <reaction evidence="13">
        <text>2-hydroxyisobutanoyl-CoA + L-lysyl-[protein] = N(6)-(2-hydroxyisobutanoyl)-L-lysyl-[protein] + CoA + H(+)</text>
        <dbReference type="Rhea" id="RHEA:24180"/>
        <dbReference type="Rhea" id="RHEA-COMP:9752"/>
        <dbReference type="Rhea" id="RHEA-COMP:15921"/>
        <dbReference type="ChEBI" id="CHEBI:15378"/>
        <dbReference type="ChEBI" id="CHEBI:29969"/>
        <dbReference type="ChEBI" id="CHEBI:57287"/>
        <dbReference type="ChEBI" id="CHEBI:131780"/>
        <dbReference type="ChEBI" id="CHEBI:144968"/>
    </reaction>
    <physiologicalReaction direction="left-to-right" evidence="13">
        <dbReference type="Rhea" id="RHEA:24181"/>
    </physiologicalReaction>
</comment>
<dbReference type="SUPFAM" id="SSF54160">
    <property type="entry name" value="Chromo domain-like"/>
    <property type="match status" value="1"/>
</dbReference>
<evidence type="ECO:0000256" key="11">
    <source>
        <dbReference type="ARBA" id="ARBA00023204"/>
    </source>
</evidence>
<evidence type="ECO:0000256" key="8">
    <source>
        <dbReference type="ARBA" id="ARBA00023015"/>
    </source>
</evidence>
<keyword evidence="11" id="KW-0234">DNA repair</keyword>
<comment type="catalytic activity">
    <reaction evidence="14">
        <text>(2E)-butenoyl-CoA + L-lysyl-[protein] = N(6)-(2E)-butenoyl-L-lysyl-[protein] + CoA + H(+)</text>
        <dbReference type="Rhea" id="RHEA:53908"/>
        <dbReference type="Rhea" id="RHEA-COMP:9752"/>
        <dbReference type="Rhea" id="RHEA-COMP:13707"/>
        <dbReference type="ChEBI" id="CHEBI:15378"/>
        <dbReference type="ChEBI" id="CHEBI:29969"/>
        <dbReference type="ChEBI" id="CHEBI:57287"/>
        <dbReference type="ChEBI" id="CHEBI:57332"/>
        <dbReference type="ChEBI" id="CHEBI:137954"/>
    </reaction>
    <physiologicalReaction direction="left-to-right" evidence="14">
        <dbReference type="Rhea" id="RHEA:53909"/>
    </physiologicalReaction>
</comment>
<evidence type="ECO:0000256" key="14">
    <source>
        <dbReference type="ARBA" id="ARBA00047752"/>
    </source>
</evidence>